<gene>
    <name evidence="9" type="ORF">EEJ42_09850</name>
</gene>
<evidence type="ECO:0000256" key="7">
    <source>
        <dbReference type="SAM" id="SignalP"/>
    </source>
</evidence>
<name>A0A3M8WKP4_9ACTN</name>
<accession>A0A3M8WKP4</accession>
<feature type="domain" description="Solute-binding protein family 3/N-terminal" evidence="8">
    <location>
        <begin position="43"/>
        <end position="257"/>
    </location>
</feature>
<feature type="region of interest" description="Disordered" evidence="6">
    <location>
        <begin position="25"/>
        <end position="47"/>
    </location>
</feature>
<sequence length="345" mass="36664">MRRRLAPALLISLVLPLSACVSSNSNNASSGAAGNTDGKGDVTLNVGDQKGNDEAVLRAAGELKNLPYKIKWSTFTSGPPILEAVSAKAVDIGGVGNTPPVVAAAAKSKIKIVGAKHGTTDGEAIVVKKGSPLKKTADLKGKRVAVAQGSSAHFQLVASLRKAGLSIKDVKVSFLQPADALAAFKGGKVDAWAIWDPYTAQAEHQADARVITTGKGVTNGLNFQVANPTSLDDKKKTKVIKDYLERLRRAQNWVYKHPEAWAKVWGKETGLPYDVALDSVKRTNGTRVYTAVDKPAIASEQEIADTFAKLKLTPRRFNFSDYVDTRFNGGLPPSSTAPRTFGKGS</sequence>
<evidence type="ECO:0000256" key="4">
    <source>
        <dbReference type="ARBA" id="ARBA00055538"/>
    </source>
</evidence>
<dbReference type="InterPro" id="IPR001638">
    <property type="entry name" value="Solute-binding_3/MltF_N"/>
</dbReference>
<evidence type="ECO:0000256" key="1">
    <source>
        <dbReference type="ARBA" id="ARBA00010742"/>
    </source>
</evidence>
<evidence type="ECO:0000256" key="5">
    <source>
        <dbReference type="ARBA" id="ARBA00070228"/>
    </source>
</evidence>
<keyword evidence="2" id="KW-0813">Transport</keyword>
<dbReference type="PANTHER" id="PTHR30024:SF48">
    <property type="entry name" value="ABC TRANSPORTER SUBSTRATE-BINDING PROTEIN"/>
    <property type="match status" value="1"/>
</dbReference>
<dbReference type="SMART" id="SM00062">
    <property type="entry name" value="PBPb"/>
    <property type="match status" value="1"/>
</dbReference>
<comment type="caution">
    <text evidence="9">The sequence shown here is derived from an EMBL/GenBank/DDBJ whole genome shotgun (WGS) entry which is preliminary data.</text>
</comment>
<dbReference type="CDD" id="cd13558">
    <property type="entry name" value="PBP2_SsuA_like_2"/>
    <property type="match status" value="1"/>
</dbReference>
<dbReference type="Pfam" id="PF13379">
    <property type="entry name" value="NMT1_2"/>
    <property type="match status" value="1"/>
</dbReference>
<evidence type="ECO:0000259" key="8">
    <source>
        <dbReference type="SMART" id="SM00062"/>
    </source>
</evidence>
<keyword evidence="10" id="KW-1185">Reference proteome</keyword>
<dbReference type="NCBIfam" id="TIGR01728">
    <property type="entry name" value="SsuA_fam"/>
    <property type="match status" value="1"/>
</dbReference>
<dbReference type="GO" id="GO:0042626">
    <property type="term" value="F:ATPase-coupled transmembrane transporter activity"/>
    <property type="evidence" value="ECO:0007669"/>
    <property type="project" value="InterPro"/>
</dbReference>
<evidence type="ECO:0000313" key="9">
    <source>
        <dbReference type="EMBL" id="RNG30632.1"/>
    </source>
</evidence>
<feature type="signal peptide" evidence="7">
    <location>
        <begin position="1"/>
        <end position="19"/>
    </location>
</feature>
<dbReference type="RefSeq" id="WP_123099586.1">
    <property type="nucleotide sequence ID" value="NZ_RIBZ01000124.1"/>
</dbReference>
<proteinExistence type="inferred from homology"/>
<dbReference type="SUPFAM" id="SSF53850">
    <property type="entry name" value="Periplasmic binding protein-like II"/>
    <property type="match status" value="1"/>
</dbReference>
<feature type="compositionally biased region" description="Low complexity" evidence="6">
    <location>
        <begin position="25"/>
        <end position="35"/>
    </location>
</feature>
<comment type="function">
    <text evidence="4">Part of a binding-protein-dependent transport system for aliphatic sulfonates. Putative binding protein.</text>
</comment>
<evidence type="ECO:0000256" key="2">
    <source>
        <dbReference type="ARBA" id="ARBA00022448"/>
    </source>
</evidence>
<organism evidence="9 10">
    <name type="scientific">Streptomyces botrytidirepellens</name>
    <dbReference type="NCBI Taxonomy" id="2486417"/>
    <lineage>
        <taxon>Bacteria</taxon>
        <taxon>Bacillati</taxon>
        <taxon>Actinomycetota</taxon>
        <taxon>Actinomycetes</taxon>
        <taxon>Kitasatosporales</taxon>
        <taxon>Streptomycetaceae</taxon>
        <taxon>Streptomyces</taxon>
    </lineage>
</organism>
<keyword evidence="3 7" id="KW-0732">Signal</keyword>
<comment type="similarity">
    <text evidence="1">Belongs to the bacterial solute-binding protein SsuA/TauA family.</text>
</comment>
<dbReference type="InterPro" id="IPR010067">
    <property type="entry name" value="ABC_SsuA_sub-bd"/>
</dbReference>
<dbReference type="PANTHER" id="PTHR30024">
    <property type="entry name" value="ALIPHATIC SULFONATES-BINDING PROTEIN-RELATED"/>
    <property type="match status" value="1"/>
</dbReference>
<evidence type="ECO:0000256" key="6">
    <source>
        <dbReference type="SAM" id="MobiDB-lite"/>
    </source>
</evidence>
<reference evidence="9 10" key="1">
    <citation type="submission" date="2018-11" db="EMBL/GenBank/DDBJ databases">
        <title>The Potential of Streptomyces as Biocontrol Agents against the Tomato grey mould, Botrytis cinerea (Gray mold) Frontiers in Microbiology.</title>
        <authorList>
            <person name="Li D."/>
        </authorList>
    </citation>
    <scope>NUCLEOTIDE SEQUENCE [LARGE SCALE GENOMIC DNA]</scope>
    <source>
        <strain evidence="9 10">NEAU-LD23</strain>
    </source>
</reference>
<evidence type="ECO:0000256" key="3">
    <source>
        <dbReference type="ARBA" id="ARBA00022729"/>
    </source>
</evidence>
<dbReference type="FunFam" id="3.40.190.10:FF:000050">
    <property type="entry name" value="Sulfonate ABC transporter substrate-binding protein"/>
    <property type="match status" value="1"/>
</dbReference>
<dbReference type="AlphaFoldDB" id="A0A3M8WKP4"/>
<dbReference type="Proteomes" id="UP000275401">
    <property type="component" value="Unassembled WGS sequence"/>
</dbReference>
<protein>
    <recommendedName>
        <fullName evidence="5">Putative aliphatic sulfonates-binding protein</fullName>
    </recommendedName>
</protein>
<evidence type="ECO:0000313" key="10">
    <source>
        <dbReference type="Proteomes" id="UP000275401"/>
    </source>
</evidence>
<dbReference type="EMBL" id="RIBZ01000124">
    <property type="protein sequence ID" value="RNG30632.1"/>
    <property type="molecule type" value="Genomic_DNA"/>
</dbReference>
<dbReference type="GO" id="GO:0016020">
    <property type="term" value="C:membrane"/>
    <property type="evidence" value="ECO:0007669"/>
    <property type="project" value="InterPro"/>
</dbReference>
<dbReference type="Gene3D" id="3.40.190.10">
    <property type="entry name" value="Periplasmic binding protein-like II"/>
    <property type="match status" value="2"/>
</dbReference>
<feature type="chain" id="PRO_5038918217" description="Putative aliphatic sulfonates-binding protein" evidence="7">
    <location>
        <begin position="20"/>
        <end position="345"/>
    </location>
</feature>